<keyword evidence="1" id="KW-0175">Coiled coil</keyword>
<organism evidence="3 4">
    <name type="scientific">Azospirillum argentinense</name>
    <dbReference type="NCBI Taxonomy" id="2970906"/>
    <lineage>
        <taxon>Bacteria</taxon>
        <taxon>Pseudomonadati</taxon>
        <taxon>Pseudomonadota</taxon>
        <taxon>Alphaproteobacteria</taxon>
        <taxon>Rhodospirillales</taxon>
        <taxon>Azospirillaceae</taxon>
        <taxon>Azospirillum</taxon>
    </lineage>
</organism>
<dbReference type="OrthoDB" id="10019717at2"/>
<proteinExistence type="predicted"/>
<feature type="transmembrane region" description="Helical" evidence="2">
    <location>
        <begin position="207"/>
        <end position="225"/>
    </location>
</feature>
<evidence type="ECO:0000256" key="1">
    <source>
        <dbReference type="SAM" id="Coils"/>
    </source>
</evidence>
<evidence type="ECO:0000313" key="3">
    <source>
        <dbReference type="EMBL" id="KAA1056950.1"/>
    </source>
</evidence>
<keyword evidence="2" id="KW-1133">Transmembrane helix</keyword>
<sequence length="571" mass="64524">MSVQEILKDTTSNIVTAINKAISEIIQTASISDSAFSGVIFVFAWIFISLSFLWLFRRIFRFFLKESVGIAHDTLQIKKMWKRSKEIFPNKIFDPFDNMGLSRARISSSPATKLWSFFGTDRELMQGLRLKHWAARVALAIAIATTTAMAAFGSASFVRELCASSGASALTTLLAVSFGTLLYTSIIYAFDLSIVTAEKMSLARISWRFAFALFMSCVIGAQLNIDFHKEFLKARLEKTIDLRNMEEQIGILRTNLGEAEATKTESDKSLAALREREKSLSSPNTTGLKEFSTQRDFLLNDKAKLECMLKNEREYGNFSSCDPQSDFGLSLNKAPREAGPRGELDCAAKHKNTNACKIYIKIDQLRQDVERINLSIFQATDAKFQEESITKINEEIKEYEEKNRISNGSLNNLKYSIDEQQTRIANAKKRLEGSKTDLLREMIDTIRADFRGEGDGSSYWMLAMFATIVIIDLFAVIAKFITNSTLYEARLRGFEAAEIAKAETIGEMFSTKIISREREVIDIFKAWPSGRTDESESDRPHSAVTSWVRRLIDELEKRFRVKHQPSGTTAS</sequence>
<feature type="transmembrane region" description="Helical" evidence="2">
    <location>
        <begin position="35"/>
        <end position="56"/>
    </location>
</feature>
<feature type="transmembrane region" description="Helical" evidence="2">
    <location>
        <begin position="173"/>
        <end position="195"/>
    </location>
</feature>
<feature type="transmembrane region" description="Helical" evidence="2">
    <location>
        <begin position="133"/>
        <end position="153"/>
    </location>
</feature>
<feature type="coiled-coil region" evidence="1">
    <location>
        <begin position="382"/>
        <end position="437"/>
    </location>
</feature>
<reference evidence="3 4" key="1">
    <citation type="submission" date="2019-07" db="EMBL/GenBank/DDBJ databases">
        <title>Genome sequencing of the stress-tolerant strain Azospirillum brasilense Az19.</title>
        <authorList>
            <person name="Maroniche G.A."/>
            <person name="Garcia J.E."/>
            <person name="Pagnussat L."/>
            <person name="Amenta M."/>
            <person name="Creus C.M."/>
        </authorList>
    </citation>
    <scope>NUCLEOTIDE SEQUENCE [LARGE SCALE GENOMIC DNA]</scope>
    <source>
        <strain evidence="3 4">Az19</strain>
    </source>
</reference>
<accession>A0A5B0KZM8</accession>
<evidence type="ECO:0000256" key="2">
    <source>
        <dbReference type="SAM" id="Phobius"/>
    </source>
</evidence>
<keyword evidence="2" id="KW-0472">Membrane</keyword>
<evidence type="ECO:0008006" key="5">
    <source>
        <dbReference type="Google" id="ProtNLM"/>
    </source>
</evidence>
<gene>
    <name evidence="3" type="ORF">FH063_003823</name>
</gene>
<dbReference type="EMBL" id="VEWN01000003">
    <property type="protein sequence ID" value="KAA1056950.1"/>
    <property type="molecule type" value="Genomic_DNA"/>
</dbReference>
<dbReference type="AlphaFoldDB" id="A0A5B0KZM8"/>
<protein>
    <recommendedName>
        <fullName evidence="5">DUF4407 domain-containing protein</fullName>
    </recommendedName>
</protein>
<dbReference type="RefSeq" id="WP_081863452.1">
    <property type="nucleotide sequence ID" value="NZ_CP007797.1"/>
</dbReference>
<keyword evidence="2" id="KW-0812">Transmembrane</keyword>
<feature type="transmembrane region" description="Helical" evidence="2">
    <location>
        <begin position="459"/>
        <end position="482"/>
    </location>
</feature>
<name>A0A5B0KZM8_9PROT</name>
<dbReference type="Proteomes" id="UP000325333">
    <property type="component" value="Unassembled WGS sequence"/>
</dbReference>
<evidence type="ECO:0000313" key="4">
    <source>
        <dbReference type="Proteomes" id="UP000325333"/>
    </source>
</evidence>
<comment type="caution">
    <text evidence="3">The sequence shown here is derived from an EMBL/GenBank/DDBJ whole genome shotgun (WGS) entry which is preliminary data.</text>
</comment>